<evidence type="ECO:0000313" key="1">
    <source>
        <dbReference type="EMBL" id="CAG8609368.1"/>
    </source>
</evidence>
<sequence length="295" mass="34711">MTQVKDYLDSEYPKEKRKETFVIEISNKDLNGILDLKDFENLEKLNCSFNKITDIDISCCYKLQELVCLNNNLISTDFLSSLPFPEKITYLNIANNNFAESDLSFLSKFVSLEELRLGTFDENRVIQNEYNRFCGSLRPLRKMIKLGILDISNTDIDNDYGYLPESARSIIYSSKLRPDAKVKNIEEALRPYIEEDGEVDIERARINFWATYGIEIEGRLQEEIKNKIQEIKNKNQEIENKDQEIEDRDREIKNKNQEIEDRDREIEDRNRRIATLVGIGVDQLKDWIKLNEEKD</sequence>
<evidence type="ECO:0000313" key="2">
    <source>
        <dbReference type="Proteomes" id="UP000789860"/>
    </source>
</evidence>
<comment type="caution">
    <text evidence="1">The sequence shown here is derived from an EMBL/GenBank/DDBJ whole genome shotgun (WGS) entry which is preliminary data.</text>
</comment>
<name>A0ACA9MRL2_9GLOM</name>
<dbReference type="Proteomes" id="UP000789860">
    <property type="component" value="Unassembled WGS sequence"/>
</dbReference>
<proteinExistence type="predicted"/>
<feature type="non-terminal residue" evidence="1">
    <location>
        <position position="295"/>
    </location>
</feature>
<gene>
    <name evidence="1" type="ORF">SCALOS_LOCUS7228</name>
</gene>
<protein>
    <submittedName>
        <fullName evidence="1">1875_t:CDS:1</fullName>
    </submittedName>
</protein>
<reference evidence="1" key="1">
    <citation type="submission" date="2021-06" db="EMBL/GenBank/DDBJ databases">
        <authorList>
            <person name="Kallberg Y."/>
            <person name="Tangrot J."/>
            <person name="Rosling A."/>
        </authorList>
    </citation>
    <scope>NUCLEOTIDE SEQUENCE</scope>
    <source>
        <strain evidence="1">AU212A</strain>
    </source>
</reference>
<organism evidence="1 2">
    <name type="scientific">Scutellospora calospora</name>
    <dbReference type="NCBI Taxonomy" id="85575"/>
    <lineage>
        <taxon>Eukaryota</taxon>
        <taxon>Fungi</taxon>
        <taxon>Fungi incertae sedis</taxon>
        <taxon>Mucoromycota</taxon>
        <taxon>Glomeromycotina</taxon>
        <taxon>Glomeromycetes</taxon>
        <taxon>Diversisporales</taxon>
        <taxon>Gigasporaceae</taxon>
        <taxon>Scutellospora</taxon>
    </lineage>
</organism>
<dbReference type="EMBL" id="CAJVPM010015669">
    <property type="protein sequence ID" value="CAG8609368.1"/>
    <property type="molecule type" value="Genomic_DNA"/>
</dbReference>
<keyword evidence="2" id="KW-1185">Reference proteome</keyword>
<accession>A0ACA9MRL2</accession>